<comment type="caution">
    <text evidence="2">The sequence shown here is derived from an EMBL/GenBank/DDBJ whole genome shotgun (WGS) entry which is preliminary data.</text>
</comment>
<feature type="compositionally biased region" description="Polar residues" evidence="1">
    <location>
        <begin position="710"/>
        <end position="728"/>
    </location>
</feature>
<feature type="compositionally biased region" description="Pro residues" evidence="1">
    <location>
        <begin position="371"/>
        <end position="382"/>
    </location>
</feature>
<evidence type="ECO:0000313" key="3">
    <source>
        <dbReference type="Proteomes" id="UP000314294"/>
    </source>
</evidence>
<feature type="region of interest" description="Disordered" evidence="1">
    <location>
        <begin position="424"/>
        <end position="741"/>
    </location>
</feature>
<dbReference type="Proteomes" id="UP000314294">
    <property type="component" value="Unassembled WGS sequence"/>
</dbReference>
<feature type="compositionally biased region" description="Polar residues" evidence="1">
    <location>
        <begin position="594"/>
        <end position="612"/>
    </location>
</feature>
<feature type="compositionally biased region" description="Basic and acidic residues" evidence="1">
    <location>
        <begin position="453"/>
        <end position="466"/>
    </location>
</feature>
<evidence type="ECO:0000256" key="1">
    <source>
        <dbReference type="SAM" id="MobiDB-lite"/>
    </source>
</evidence>
<protein>
    <submittedName>
        <fullName evidence="2">Sickle tail</fullName>
    </submittedName>
</protein>
<dbReference type="OrthoDB" id="6022652at2759"/>
<feature type="compositionally biased region" description="Low complexity" evidence="1">
    <location>
        <begin position="62"/>
        <end position="71"/>
    </location>
</feature>
<reference evidence="2 3" key="1">
    <citation type="submission" date="2019-03" db="EMBL/GenBank/DDBJ databases">
        <title>First draft genome of Liparis tanakae, snailfish: a comprehensive survey of snailfish specific genes.</title>
        <authorList>
            <person name="Kim W."/>
            <person name="Song I."/>
            <person name="Jeong J.-H."/>
            <person name="Kim D."/>
            <person name="Kim S."/>
            <person name="Ryu S."/>
            <person name="Song J.Y."/>
            <person name="Lee S.K."/>
        </authorList>
    </citation>
    <scope>NUCLEOTIDE SEQUENCE [LARGE SCALE GENOMIC DNA]</scope>
    <source>
        <tissue evidence="2">Muscle</tissue>
    </source>
</reference>
<dbReference type="AlphaFoldDB" id="A0A4Z2I6Q6"/>
<feature type="region of interest" description="Disordered" evidence="1">
    <location>
        <begin position="235"/>
        <end position="409"/>
    </location>
</feature>
<dbReference type="GO" id="GO:0005737">
    <property type="term" value="C:cytoplasm"/>
    <property type="evidence" value="ECO:0007669"/>
    <property type="project" value="TreeGrafter"/>
</dbReference>
<feature type="compositionally biased region" description="Polar residues" evidence="1">
    <location>
        <begin position="518"/>
        <end position="527"/>
    </location>
</feature>
<feature type="compositionally biased region" description="Low complexity" evidence="1">
    <location>
        <begin position="335"/>
        <end position="349"/>
    </location>
</feature>
<dbReference type="PANTHER" id="PTHR22741">
    <property type="entry name" value="P140CAP/SNIP-RELATED"/>
    <property type="match status" value="1"/>
</dbReference>
<dbReference type="EMBL" id="SRLO01000125">
    <property type="protein sequence ID" value="TNN73431.1"/>
    <property type="molecule type" value="Genomic_DNA"/>
</dbReference>
<gene>
    <name evidence="2" type="ORF">EYF80_016385</name>
</gene>
<dbReference type="PANTHER" id="PTHR22741:SF11">
    <property type="entry name" value="SICKLE TAIL PROTEIN HOMOLOG"/>
    <property type="match status" value="1"/>
</dbReference>
<dbReference type="InterPro" id="IPR051825">
    <property type="entry name" value="SRCIN1"/>
</dbReference>
<evidence type="ECO:0000313" key="2">
    <source>
        <dbReference type="EMBL" id="TNN73431.1"/>
    </source>
</evidence>
<feature type="compositionally biased region" description="Low complexity" evidence="1">
    <location>
        <begin position="613"/>
        <end position="630"/>
    </location>
</feature>
<feature type="compositionally biased region" description="Low complexity" evidence="1">
    <location>
        <begin position="677"/>
        <end position="694"/>
    </location>
</feature>
<name>A0A4Z2I6Q6_9TELE</name>
<feature type="compositionally biased region" description="Polar residues" evidence="1">
    <location>
        <begin position="104"/>
        <end position="116"/>
    </location>
</feature>
<keyword evidence="3" id="KW-1185">Reference proteome</keyword>
<feature type="compositionally biased region" description="Low complexity" evidence="1">
    <location>
        <begin position="166"/>
        <end position="182"/>
    </location>
</feature>
<proteinExistence type="predicted"/>
<feature type="compositionally biased region" description="Pro residues" evidence="1">
    <location>
        <begin position="124"/>
        <end position="135"/>
    </location>
</feature>
<feature type="compositionally biased region" description="Polar residues" evidence="1">
    <location>
        <begin position="74"/>
        <end position="90"/>
    </location>
</feature>
<accession>A0A4Z2I6Q6</accession>
<organism evidence="2 3">
    <name type="scientific">Liparis tanakae</name>
    <name type="common">Tanaka's snailfish</name>
    <dbReference type="NCBI Taxonomy" id="230148"/>
    <lineage>
        <taxon>Eukaryota</taxon>
        <taxon>Metazoa</taxon>
        <taxon>Chordata</taxon>
        <taxon>Craniata</taxon>
        <taxon>Vertebrata</taxon>
        <taxon>Euteleostomi</taxon>
        <taxon>Actinopterygii</taxon>
        <taxon>Neopterygii</taxon>
        <taxon>Teleostei</taxon>
        <taxon>Neoteleostei</taxon>
        <taxon>Acanthomorphata</taxon>
        <taxon>Eupercaria</taxon>
        <taxon>Perciformes</taxon>
        <taxon>Cottioidei</taxon>
        <taxon>Cottales</taxon>
        <taxon>Liparidae</taxon>
        <taxon>Liparis</taxon>
    </lineage>
</organism>
<sequence length="741" mass="78482">MRSVLRVEVEAVKFLKEEPHKLDSMLKRVKSLTDTLSSMRRCASEGPQKGPEPSANVPVDNSSSAAEAPAPSVQPGSTSAPPEPQSSTIKSEVMPSSPVVIHHVQSSPVHIQQSQKSAALTAQPSPPLSPSPSHIPSPTLSKSPGPDSPEGAASDPPSPAHHKKAQGNPVNNGNGTVPQVVVIEELQSSQDKNKSRAMSIKAAEREWEERRQNMGHYDGKEFEKILQEAQANMMKGIPSLEVEENPSLPPDATAEQAAIHNPVESPTEEPQSESQSDKPAKKGPEKLPKPVMEKPAKPALERPPKTATKPSPTDSSAKQGSEKSSKSPPPPPPRKTYSSSSSGMTTTRSGEVVFTGRKESVSPQEGEEDTPPPSPQPKPIKVPPETKPKPATPPPVTPVDTREEEDEGEKIMAELQVFQKCTVKDVGVKNVLEPTTRIEPQIRELRPGALLPLKEKKSSESTRDDKDPDTDENGNTTVRQSQGVIYYVTGQIPKEHPPPSGTTEETPEHTEPSQSPTQNTSVASPTSRMPVPLSAKSRQSPGTTDKAGKQQKLQDAQRQFRQANGSAKRVGGDHKTTSLTIPTSKIPAFYPSSPKGSAQSAQNPDATNPINPSSSSSSSTSIIKSNILSSPAPRSGSQPSSHIPSLSNGSLKLPTPSQHTGKALSFPSQTQNGRVHSSSSFSSSSSSSSSSSPSPLSPTPLGPGGKSIRTIHTPSFTSYRSHNGSSGKSCIPTATAAKDAT</sequence>
<feature type="compositionally biased region" description="Polar residues" evidence="1">
    <location>
        <begin position="551"/>
        <end position="565"/>
    </location>
</feature>
<feature type="compositionally biased region" description="Polar residues" evidence="1">
    <location>
        <begin position="635"/>
        <end position="676"/>
    </location>
</feature>
<feature type="region of interest" description="Disordered" evidence="1">
    <location>
        <begin position="37"/>
        <end position="206"/>
    </location>
</feature>
<feature type="compositionally biased region" description="Polar residues" evidence="1">
    <location>
        <begin position="473"/>
        <end position="483"/>
    </location>
</feature>
<feature type="compositionally biased region" description="Basic and acidic residues" evidence="1">
    <location>
        <begin position="275"/>
        <end position="304"/>
    </location>
</feature>
<feature type="compositionally biased region" description="Polar residues" evidence="1">
    <location>
        <begin position="308"/>
        <end position="319"/>
    </location>
</feature>